<dbReference type="InterPro" id="IPR046938">
    <property type="entry name" value="DNA_clamp_sf"/>
</dbReference>
<dbReference type="GO" id="GO:0005730">
    <property type="term" value="C:nucleolus"/>
    <property type="evidence" value="ECO:0007669"/>
    <property type="project" value="InterPro"/>
</dbReference>
<dbReference type="PIRSF" id="PIRSF011312">
    <property type="entry name" value="Cell_cycle_HUS1"/>
    <property type="match status" value="1"/>
</dbReference>
<evidence type="ECO:0000313" key="5">
    <source>
        <dbReference type="EMBL" id="KAJ1967438.1"/>
    </source>
</evidence>
<dbReference type="GO" id="GO:0035861">
    <property type="term" value="C:site of double-strand break"/>
    <property type="evidence" value="ECO:0007669"/>
    <property type="project" value="TreeGrafter"/>
</dbReference>
<dbReference type="InterPro" id="IPR007150">
    <property type="entry name" value="HUS1/Mec3"/>
</dbReference>
<gene>
    <name evidence="5" type="primary">hus1</name>
    <name evidence="5" type="ORF">IWQ62_001860</name>
</gene>
<organism evidence="5 6">
    <name type="scientific">Dispira parvispora</name>
    <dbReference type="NCBI Taxonomy" id="1520584"/>
    <lineage>
        <taxon>Eukaryota</taxon>
        <taxon>Fungi</taxon>
        <taxon>Fungi incertae sedis</taxon>
        <taxon>Zoopagomycota</taxon>
        <taxon>Kickxellomycotina</taxon>
        <taxon>Dimargaritomycetes</taxon>
        <taxon>Dimargaritales</taxon>
        <taxon>Dimargaritaceae</taxon>
        <taxon>Dispira</taxon>
    </lineage>
</organism>
<dbReference type="GO" id="GO:0000724">
    <property type="term" value="P:double-strand break repair via homologous recombination"/>
    <property type="evidence" value="ECO:0007669"/>
    <property type="project" value="TreeGrafter"/>
</dbReference>
<evidence type="ECO:0000256" key="2">
    <source>
        <dbReference type="ARBA" id="ARBA00005563"/>
    </source>
</evidence>
<dbReference type="PANTHER" id="PTHR12900:SF0">
    <property type="entry name" value="CHECKPOINT PROTEIN"/>
    <property type="match status" value="1"/>
</dbReference>
<dbReference type="GO" id="GO:0031573">
    <property type="term" value="P:mitotic intra-S DNA damage checkpoint signaling"/>
    <property type="evidence" value="ECO:0007669"/>
    <property type="project" value="TreeGrafter"/>
</dbReference>
<dbReference type="Gene3D" id="3.70.10.10">
    <property type="match status" value="1"/>
</dbReference>
<dbReference type="OrthoDB" id="337750at2759"/>
<sequence>MRLRTQITNAPILTKMAQSLEKLTKSCILRFTPHSVRFIVKTDTEGGVQVWSQLSPEHVFSEYTVTSINNDEINLEVVIEHLVRALRSSHNALGVSMRLAKKENIPLLSIIINHQSRTGKVLSLNQDVPVRVLGKHQMEHIREPLVPEPQVNILMPSLHNIRSIAERMKGISSTLEVSANTNGEFRLKVENELVQVVTYYKNLVNPELDISSQLDSRSQSRPSTVRDPSHFASAKIDIRNFIKFLHSHHVVPNNVVCCIIEDFAVVIHVYVSASLTAFFGQQNFAALTYYIPVRQQ</sequence>
<dbReference type="AlphaFoldDB" id="A0A9W8AV48"/>
<dbReference type="GO" id="GO:0006289">
    <property type="term" value="P:nucleotide-excision repair"/>
    <property type="evidence" value="ECO:0007669"/>
    <property type="project" value="TreeGrafter"/>
</dbReference>
<dbReference type="SUPFAM" id="SSF55979">
    <property type="entry name" value="DNA clamp"/>
    <property type="match status" value="1"/>
</dbReference>
<keyword evidence="3" id="KW-0539">Nucleus</keyword>
<reference evidence="5" key="1">
    <citation type="submission" date="2022-07" db="EMBL/GenBank/DDBJ databases">
        <title>Phylogenomic reconstructions and comparative analyses of Kickxellomycotina fungi.</title>
        <authorList>
            <person name="Reynolds N.K."/>
            <person name="Stajich J.E."/>
            <person name="Barry K."/>
            <person name="Grigoriev I.V."/>
            <person name="Crous P."/>
            <person name="Smith M.E."/>
        </authorList>
    </citation>
    <scope>NUCLEOTIDE SEQUENCE</scope>
    <source>
        <strain evidence="5">RSA 1196</strain>
    </source>
</reference>
<protein>
    <recommendedName>
        <fullName evidence="4">Checkpoint protein</fullName>
    </recommendedName>
</protein>
<comment type="similarity">
    <text evidence="2 4">Belongs to the HUS1 family.</text>
</comment>
<dbReference type="GO" id="GO:0044778">
    <property type="term" value="P:meiotic DNA integrity checkpoint signaling"/>
    <property type="evidence" value="ECO:0007669"/>
    <property type="project" value="TreeGrafter"/>
</dbReference>
<dbReference type="InterPro" id="IPR016580">
    <property type="entry name" value="HUS1"/>
</dbReference>
<comment type="caution">
    <text evidence="5">The sequence shown here is derived from an EMBL/GenBank/DDBJ whole genome shotgun (WGS) entry which is preliminary data.</text>
</comment>
<evidence type="ECO:0000256" key="4">
    <source>
        <dbReference type="PIRNR" id="PIRNR011312"/>
    </source>
</evidence>
<dbReference type="Proteomes" id="UP001150925">
    <property type="component" value="Unassembled WGS sequence"/>
</dbReference>
<evidence type="ECO:0000256" key="3">
    <source>
        <dbReference type="ARBA" id="ARBA00023242"/>
    </source>
</evidence>
<accession>A0A9W8AV48</accession>
<dbReference type="GO" id="GO:0000723">
    <property type="term" value="P:telomere maintenance"/>
    <property type="evidence" value="ECO:0007669"/>
    <property type="project" value="TreeGrafter"/>
</dbReference>
<name>A0A9W8AV48_9FUNG</name>
<dbReference type="PANTHER" id="PTHR12900">
    <property type="entry name" value="MITOTIC AND DNA DAMAGE CHECKPOINT PROTEIN HUS1"/>
    <property type="match status" value="1"/>
</dbReference>
<dbReference type="EMBL" id="JANBPY010000338">
    <property type="protein sequence ID" value="KAJ1967438.1"/>
    <property type="molecule type" value="Genomic_DNA"/>
</dbReference>
<dbReference type="GO" id="GO:0030896">
    <property type="term" value="C:checkpoint clamp complex"/>
    <property type="evidence" value="ECO:0007669"/>
    <property type="project" value="InterPro"/>
</dbReference>
<dbReference type="Pfam" id="PF04005">
    <property type="entry name" value="Hus1"/>
    <property type="match status" value="1"/>
</dbReference>
<evidence type="ECO:0000313" key="6">
    <source>
        <dbReference type="Proteomes" id="UP001150925"/>
    </source>
</evidence>
<dbReference type="GO" id="GO:0033314">
    <property type="term" value="P:mitotic DNA replication checkpoint signaling"/>
    <property type="evidence" value="ECO:0007669"/>
    <property type="project" value="TreeGrafter"/>
</dbReference>
<keyword evidence="6" id="KW-1185">Reference proteome</keyword>
<evidence type="ECO:0000256" key="1">
    <source>
        <dbReference type="ARBA" id="ARBA00004123"/>
    </source>
</evidence>
<comment type="subcellular location">
    <subcellularLocation>
        <location evidence="1">Nucleus</location>
    </subcellularLocation>
</comment>
<proteinExistence type="inferred from homology"/>